<evidence type="ECO:0000313" key="1">
    <source>
        <dbReference type="Proteomes" id="UP000887574"/>
    </source>
</evidence>
<dbReference type="Proteomes" id="UP000887574">
    <property type="component" value="Unplaced"/>
</dbReference>
<keyword evidence="1" id="KW-1185">Reference proteome</keyword>
<sequence length="112" mass="12383">MRAENIYFDANWFVLSESRCSPSSSSDRIFSTVAHRHHVNQHTPVLKTYVKRGDYPDHQRQRHRTESAAGVVIPANSNALTPTSCCSASTSANSAVAFRVSPNTGRRHTKVG</sequence>
<name>A0A915ET88_9BILA</name>
<dbReference type="WBParaSite" id="jg9055">
    <property type="protein sequence ID" value="jg9055"/>
    <property type="gene ID" value="jg9055"/>
</dbReference>
<proteinExistence type="predicted"/>
<accession>A0A915ET88</accession>
<protein>
    <submittedName>
        <fullName evidence="2">Uncharacterized protein</fullName>
    </submittedName>
</protein>
<organism evidence="1 2">
    <name type="scientific">Ditylenchus dipsaci</name>
    <dbReference type="NCBI Taxonomy" id="166011"/>
    <lineage>
        <taxon>Eukaryota</taxon>
        <taxon>Metazoa</taxon>
        <taxon>Ecdysozoa</taxon>
        <taxon>Nematoda</taxon>
        <taxon>Chromadorea</taxon>
        <taxon>Rhabditida</taxon>
        <taxon>Tylenchina</taxon>
        <taxon>Tylenchomorpha</taxon>
        <taxon>Sphaerularioidea</taxon>
        <taxon>Anguinidae</taxon>
        <taxon>Anguininae</taxon>
        <taxon>Ditylenchus</taxon>
    </lineage>
</organism>
<reference evidence="2" key="1">
    <citation type="submission" date="2022-11" db="UniProtKB">
        <authorList>
            <consortium name="WormBaseParasite"/>
        </authorList>
    </citation>
    <scope>IDENTIFICATION</scope>
</reference>
<evidence type="ECO:0000313" key="2">
    <source>
        <dbReference type="WBParaSite" id="jg9055"/>
    </source>
</evidence>
<dbReference type="AlphaFoldDB" id="A0A915ET88"/>